<dbReference type="InterPro" id="IPR008271">
    <property type="entry name" value="Ser/Thr_kinase_AS"/>
</dbReference>
<protein>
    <submittedName>
        <fullName evidence="6">CAMK family protein kinase</fullName>
    </submittedName>
</protein>
<keyword evidence="6" id="KW-0808">Transferase</keyword>
<dbReference type="Pfam" id="PF00069">
    <property type="entry name" value="Pkinase"/>
    <property type="match status" value="1"/>
</dbReference>
<dbReference type="SMART" id="SM00220">
    <property type="entry name" value="S_TKc"/>
    <property type="match status" value="1"/>
</dbReference>
<keyword evidence="2 3" id="KW-0067">ATP-binding</keyword>
<dbReference type="FunFam" id="3.30.200.20:FF:000042">
    <property type="entry name" value="Aurora kinase A"/>
    <property type="match status" value="1"/>
</dbReference>
<dbReference type="EMBL" id="MLAK01000090">
    <property type="protein sequence ID" value="OHT16613.1"/>
    <property type="molecule type" value="Genomic_DNA"/>
</dbReference>
<dbReference type="OrthoDB" id="193931at2759"/>
<accession>A0A1J4L3W7</accession>
<dbReference type="PANTHER" id="PTHR24346">
    <property type="entry name" value="MAP/MICROTUBULE AFFINITY-REGULATING KINASE"/>
    <property type="match status" value="1"/>
</dbReference>
<evidence type="ECO:0000256" key="1">
    <source>
        <dbReference type="ARBA" id="ARBA00022741"/>
    </source>
</evidence>
<organism evidence="6 7">
    <name type="scientific">Tritrichomonas foetus</name>
    <dbReference type="NCBI Taxonomy" id="1144522"/>
    <lineage>
        <taxon>Eukaryota</taxon>
        <taxon>Metamonada</taxon>
        <taxon>Parabasalia</taxon>
        <taxon>Tritrichomonadida</taxon>
        <taxon>Tritrichomonadidae</taxon>
        <taxon>Tritrichomonas</taxon>
    </lineage>
</organism>
<dbReference type="CDD" id="cd14003">
    <property type="entry name" value="STKc_AMPK-like"/>
    <property type="match status" value="1"/>
</dbReference>
<dbReference type="InterPro" id="IPR000719">
    <property type="entry name" value="Prot_kinase_dom"/>
</dbReference>
<feature type="domain" description="Protein kinase" evidence="5">
    <location>
        <begin position="28"/>
        <end position="280"/>
    </location>
</feature>
<reference evidence="6" key="1">
    <citation type="submission" date="2016-10" db="EMBL/GenBank/DDBJ databases">
        <authorList>
            <person name="Benchimol M."/>
            <person name="Almeida L.G."/>
            <person name="Vasconcelos A.T."/>
            <person name="Perreira-Neves A."/>
            <person name="Rosa I.A."/>
            <person name="Tasca T."/>
            <person name="Bogo M.R."/>
            <person name="de Souza W."/>
        </authorList>
    </citation>
    <scope>NUCLEOTIDE SEQUENCE [LARGE SCALE GENOMIC DNA]</scope>
    <source>
        <strain evidence="6">K</strain>
    </source>
</reference>
<dbReference type="PROSITE" id="PS50011">
    <property type="entry name" value="PROTEIN_KINASE_DOM"/>
    <property type="match status" value="1"/>
</dbReference>
<sequence>MSDNPLPYVLETITDEYVLKVPRKIGKYQYMKTLGRGSFAAVILLQHTVTKKLFACKVVSREFLQRLNIFVRFEQEVRIMQSMKHESIVAVEEVVYDPDHIYLILEYCSHGDLFQMICQCGPYREPELQRVFKKIVEGLDYIHSHSVAHRDLKPENILLDDDFNPKIADFGLCHELSAKKLLMTPCGSPFYAPPEIINNEKYDGKLSDIWSLGVVLFTMATGSLPWTEPNQTALFLQIEQCDFTIPSDVSPPIQALINMMMVKDPKLRPSTKEILNSPWLCNDEDLTTSPTPLKASKFSSLNTKSTADHLQNTASMKRPLIVRPALKNSSSLKATDLPQIANLIRKVPPRRKNSNH</sequence>
<dbReference type="Gene3D" id="1.10.510.10">
    <property type="entry name" value="Transferase(Phosphotransferase) domain 1"/>
    <property type="match status" value="1"/>
</dbReference>
<keyword evidence="1 3" id="KW-0547">Nucleotide-binding</keyword>
<keyword evidence="7" id="KW-1185">Reference proteome</keyword>
<proteinExistence type="inferred from homology"/>
<keyword evidence="4" id="KW-0723">Serine/threonine-protein kinase</keyword>
<dbReference type="GO" id="GO:0005737">
    <property type="term" value="C:cytoplasm"/>
    <property type="evidence" value="ECO:0007669"/>
    <property type="project" value="TreeGrafter"/>
</dbReference>
<gene>
    <name evidence="6" type="ORF">TRFO_41696</name>
</gene>
<dbReference type="PANTHER" id="PTHR24346:SF30">
    <property type="entry name" value="MATERNAL EMBRYONIC LEUCINE ZIPPER KINASE"/>
    <property type="match status" value="1"/>
</dbReference>
<evidence type="ECO:0000259" key="5">
    <source>
        <dbReference type="PROSITE" id="PS50011"/>
    </source>
</evidence>
<comment type="similarity">
    <text evidence="4">Belongs to the protein kinase superfamily.</text>
</comment>
<dbReference type="FunFam" id="1.10.510.10:FF:000956">
    <property type="entry name" value="CAMK family protein kinase"/>
    <property type="match status" value="1"/>
</dbReference>
<comment type="caution">
    <text evidence="6">The sequence shown here is derived from an EMBL/GenBank/DDBJ whole genome shotgun (WGS) entry which is preliminary data.</text>
</comment>
<feature type="binding site" evidence="3">
    <location>
        <position position="57"/>
    </location>
    <ligand>
        <name>ATP</name>
        <dbReference type="ChEBI" id="CHEBI:30616"/>
    </ligand>
</feature>
<dbReference type="InterPro" id="IPR017441">
    <property type="entry name" value="Protein_kinase_ATP_BS"/>
</dbReference>
<dbReference type="VEuPathDB" id="TrichDB:TRFO_41696"/>
<evidence type="ECO:0000256" key="3">
    <source>
        <dbReference type="PROSITE-ProRule" id="PRU10141"/>
    </source>
</evidence>
<dbReference type="GO" id="GO:0004674">
    <property type="term" value="F:protein serine/threonine kinase activity"/>
    <property type="evidence" value="ECO:0007669"/>
    <property type="project" value="UniProtKB-KW"/>
</dbReference>
<dbReference type="GO" id="GO:0005524">
    <property type="term" value="F:ATP binding"/>
    <property type="evidence" value="ECO:0007669"/>
    <property type="project" value="UniProtKB-UniRule"/>
</dbReference>
<name>A0A1J4L3W7_9EUKA</name>
<dbReference type="InterPro" id="IPR011009">
    <property type="entry name" value="Kinase-like_dom_sf"/>
</dbReference>
<dbReference type="PROSITE" id="PS00107">
    <property type="entry name" value="PROTEIN_KINASE_ATP"/>
    <property type="match status" value="1"/>
</dbReference>
<evidence type="ECO:0000256" key="4">
    <source>
        <dbReference type="RuleBase" id="RU000304"/>
    </source>
</evidence>
<dbReference type="Proteomes" id="UP000179807">
    <property type="component" value="Unassembled WGS sequence"/>
</dbReference>
<dbReference type="GeneID" id="94848634"/>
<dbReference type="GO" id="GO:0035556">
    <property type="term" value="P:intracellular signal transduction"/>
    <property type="evidence" value="ECO:0007669"/>
    <property type="project" value="TreeGrafter"/>
</dbReference>
<evidence type="ECO:0000256" key="2">
    <source>
        <dbReference type="ARBA" id="ARBA00022840"/>
    </source>
</evidence>
<keyword evidence="6" id="KW-0418">Kinase</keyword>
<dbReference type="AlphaFoldDB" id="A0A1J4L3W7"/>
<evidence type="ECO:0000313" key="7">
    <source>
        <dbReference type="Proteomes" id="UP000179807"/>
    </source>
</evidence>
<dbReference type="RefSeq" id="XP_068369749.1">
    <property type="nucleotide sequence ID" value="XM_068513930.1"/>
</dbReference>
<dbReference type="SUPFAM" id="SSF56112">
    <property type="entry name" value="Protein kinase-like (PK-like)"/>
    <property type="match status" value="1"/>
</dbReference>
<evidence type="ECO:0000313" key="6">
    <source>
        <dbReference type="EMBL" id="OHT16613.1"/>
    </source>
</evidence>
<dbReference type="PROSITE" id="PS00108">
    <property type="entry name" value="PROTEIN_KINASE_ST"/>
    <property type="match status" value="1"/>
</dbReference>